<dbReference type="GO" id="GO:0050661">
    <property type="term" value="F:NADP binding"/>
    <property type="evidence" value="ECO:0007669"/>
    <property type="project" value="InterPro"/>
</dbReference>
<proteinExistence type="inferred from homology"/>
<reference evidence="5" key="1">
    <citation type="journal article" date="2022" name="IScience">
        <title>Evolution of zygomycete secretomes and the origins of terrestrial fungal ecologies.</title>
        <authorList>
            <person name="Chang Y."/>
            <person name="Wang Y."/>
            <person name="Mondo S."/>
            <person name="Ahrendt S."/>
            <person name="Andreopoulos W."/>
            <person name="Barry K."/>
            <person name="Beard J."/>
            <person name="Benny G.L."/>
            <person name="Blankenship S."/>
            <person name="Bonito G."/>
            <person name="Cuomo C."/>
            <person name="Desiro A."/>
            <person name="Gervers K.A."/>
            <person name="Hundley H."/>
            <person name="Kuo A."/>
            <person name="LaButti K."/>
            <person name="Lang B.F."/>
            <person name="Lipzen A."/>
            <person name="O'Donnell K."/>
            <person name="Pangilinan J."/>
            <person name="Reynolds N."/>
            <person name="Sandor L."/>
            <person name="Smith M.E."/>
            <person name="Tsang A."/>
            <person name="Grigoriev I.V."/>
            <person name="Stajich J.E."/>
            <person name="Spatafora J.W."/>
        </authorList>
    </citation>
    <scope>NUCLEOTIDE SEQUENCE</scope>
    <source>
        <strain evidence="5">RSA 2281</strain>
    </source>
</reference>
<name>A0AAD5K1A8_9FUNG</name>
<dbReference type="Proteomes" id="UP001209540">
    <property type="component" value="Unassembled WGS sequence"/>
</dbReference>
<comment type="similarity">
    <text evidence="1">Belongs to the FAD-binding monooxygenase family.</text>
</comment>
<evidence type="ECO:0000256" key="1">
    <source>
        <dbReference type="ARBA" id="ARBA00010139"/>
    </source>
</evidence>
<dbReference type="Pfam" id="PF00743">
    <property type="entry name" value="FMO-like"/>
    <property type="match status" value="1"/>
</dbReference>
<dbReference type="PANTHER" id="PTHR42877">
    <property type="entry name" value="L-ORNITHINE N(5)-MONOOXYGENASE-RELATED"/>
    <property type="match status" value="1"/>
</dbReference>
<dbReference type="GO" id="GO:0004499">
    <property type="term" value="F:N,N-dimethylaniline monooxygenase activity"/>
    <property type="evidence" value="ECO:0007669"/>
    <property type="project" value="InterPro"/>
</dbReference>
<dbReference type="SUPFAM" id="SSF51905">
    <property type="entry name" value="FAD/NAD(P)-binding domain"/>
    <property type="match status" value="1"/>
</dbReference>
<sequence length="504" mass="57969">MSSNRKNTPPTVAIIGTGFSGICAAIQLEKQLGAKVRLFEISKDLGGTWNVNRYPGAACDVPSHLYSFSFEQNPSWTERYSSQEEIHKYLQGVARKYHVYEKTTFETEVIRADWLETKQQWQVRWRNVNDHEVVGEDIFDYVLSGVGGLRIPNVPEEYTGFSGPIVHTTYWDSSIDYTNKRIAIIGSGATAIQVIPEIRKVATHVYSYQRTPAWVNPRIQYSYSSIIKFMFRWIPFVMRFYRYYLYWLHESRFPFFGYHKKFGGLVRKKFVESMEGRLKSAGRPDLIPLLVPDYPPGCKRICQSEFYLEAMAQKNVSVIRTGIDEIRCRTLVDKEGNEIEVDVLILATGFNVEDILGNLEVYGRNGQGLTEYFEKNKITAYKTVAIHGFPNFFTLLGQGSGLGHNSIIQIIEAQTEYVIKCIKGMKKKNLAAIEPKQSAQEKYFSNVQKGFDGTVWKSGCKSWYRSNDTGEIYTLWNGSVTSFWMSLRKPAFRDFIQYKQVKPN</sequence>
<dbReference type="PRINTS" id="PR00370">
    <property type="entry name" value="FMOXYGENASE"/>
</dbReference>
<reference evidence="5" key="2">
    <citation type="submission" date="2023-02" db="EMBL/GenBank/DDBJ databases">
        <authorList>
            <consortium name="DOE Joint Genome Institute"/>
            <person name="Mondo S.J."/>
            <person name="Chang Y."/>
            <person name="Wang Y."/>
            <person name="Ahrendt S."/>
            <person name="Andreopoulos W."/>
            <person name="Barry K."/>
            <person name="Beard J."/>
            <person name="Benny G.L."/>
            <person name="Blankenship S."/>
            <person name="Bonito G."/>
            <person name="Cuomo C."/>
            <person name="Desiro A."/>
            <person name="Gervers K.A."/>
            <person name="Hundley H."/>
            <person name="Kuo A."/>
            <person name="LaButti K."/>
            <person name="Lang B.F."/>
            <person name="Lipzen A."/>
            <person name="O'Donnell K."/>
            <person name="Pangilinan J."/>
            <person name="Reynolds N."/>
            <person name="Sandor L."/>
            <person name="Smith M.W."/>
            <person name="Tsang A."/>
            <person name="Grigoriev I.V."/>
            <person name="Stajich J.E."/>
            <person name="Spatafora J.W."/>
        </authorList>
    </citation>
    <scope>NUCLEOTIDE SEQUENCE</scope>
    <source>
        <strain evidence="5">RSA 2281</strain>
    </source>
</reference>
<organism evidence="5 6">
    <name type="scientific">Phascolomyces articulosus</name>
    <dbReference type="NCBI Taxonomy" id="60185"/>
    <lineage>
        <taxon>Eukaryota</taxon>
        <taxon>Fungi</taxon>
        <taxon>Fungi incertae sedis</taxon>
        <taxon>Mucoromycota</taxon>
        <taxon>Mucoromycotina</taxon>
        <taxon>Mucoromycetes</taxon>
        <taxon>Mucorales</taxon>
        <taxon>Lichtheimiaceae</taxon>
        <taxon>Phascolomyces</taxon>
    </lineage>
</organism>
<evidence type="ECO:0000256" key="2">
    <source>
        <dbReference type="ARBA" id="ARBA00022630"/>
    </source>
</evidence>
<dbReference type="EMBL" id="JAIXMP010000012">
    <property type="protein sequence ID" value="KAI9264198.1"/>
    <property type="molecule type" value="Genomic_DNA"/>
</dbReference>
<evidence type="ECO:0000256" key="4">
    <source>
        <dbReference type="ARBA" id="ARBA00023002"/>
    </source>
</evidence>
<dbReference type="InterPro" id="IPR020946">
    <property type="entry name" value="Flavin_mOase-like"/>
</dbReference>
<protein>
    <submittedName>
        <fullName evidence="5">Flavoprotein</fullName>
    </submittedName>
</protein>
<dbReference type="InterPro" id="IPR036188">
    <property type="entry name" value="FAD/NAD-bd_sf"/>
</dbReference>
<dbReference type="InterPro" id="IPR051209">
    <property type="entry name" value="FAD-bind_Monooxygenase_sf"/>
</dbReference>
<keyword evidence="2" id="KW-0285">Flavoprotein</keyword>
<dbReference type="PIRSF" id="PIRSF000332">
    <property type="entry name" value="FMO"/>
    <property type="match status" value="1"/>
</dbReference>
<evidence type="ECO:0000313" key="6">
    <source>
        <dbReference type="Proteomes" id="UP001209540"/>
    </source>
</evidence>
<comment type="caution">
    <text evidence="5">The sequence shown here is derived from an EMBL/GenBank/DDBJ whole genome shotgun (WGS) entry which is preliminary data.</text>
</comment>
<keyword evidence="4" id="KW-0560">Oxidoreductase</keyword>
<evidence type="ECO:0000256" key="3">
    <source>
        <dbReference type="ARBA" id="ARBA00022827"/>
    </source>
</evidence>
<keyword evidence="6" id="KW-1185">Reference proteome</keyword>
<dbReference type="InterPro" id="IPR000960">
    <property type="entry name" value="Flavin_mOase"/>
</dbReference>
<dbReference type="AlphaFoldDB" id="A0AAD5K1A8"/>
<evidence type="ECO:0000313" key="5">
    <source>
        <dbReference type="EMBL" id="KAI9264198.1"/>
    </source>
</evidence>
<keyword evidence="3" id="KW-0274">FAD</keyword>
<dbReference type="GO" id="GO:0050660">
    <property type="term" value="F:flavin adenine dinucleotide binding"/>
    <property type="evidence" value="ECO:0007669"/>
    <property type="project" value="InterPro"/>
</dbReference>
<dbReference type="PANTHER" id="PTHR42877:SF4">
    <property type="entry name" value="FAD_NAD(P)-BINDING DOMAIN-CONTAINING PROTEIN-RELATED"/>
    <property type="match status" value="1"/>
</dbReference>
<accession>A0AAD5K1A8</accession>
<dbReference type="Gene3D" id="3.50.50.60">
    <property type="entry name" value="FAD/NAD(P)-binding domain"/>
    <property type="match status" value="3"/>
</dbReference>
<gene>
    <name evidence="5" type="ORF">BDA99DRAFT_559487</name>
</gene>